<evidence type="ECO:0000313" key="1">
    <source>
        <dbReference type="EMBL" id="MBB3192129.1"/>
    </source>
</evidence>
<comment type="caution">
    <text evidence="1">The sequence shown here is derived from an EMBL/GenBank/DDBJ whole genome shotgun (WGS) entry which is preliminary data.</text>
</comment>
<evidence type="ECO:0000313" key="2">
    <source>
        <dbReference type="Proteomes" id="UP000547614"/>
    </source>
</evidence>
<protein>
    <submittedName>
        <fullName evidence="1">Pimeloyl-ACP methyl ester carboxylesterase</fullName>
    </submittedName>
</protein>
<dbReference type="Proteomes" id="UP000547614">
    <property type="component" value="Unassembled WGS sequence"/>
</dbReference>
<dbReference type="EMBL" id="JACHXP010000022">
    <property type="protein sequence ID" value="MBB3192129.1"/>
    <property type="molecule type" value="Genomic_DNA"/>
</dbReference>
<organism evidence="1 2">
    <name type="scientific">Halomonas cerina</name>
    <dbReference type="NCBI Taxonomy" id="447424"/>
    <lineage>
        <taxon>Bacteria</taxon>
        <taxon>Pseudomonadati</taxon>
        <taxon>Pseudomonadota</taxon>
        <taxon>Gammaproteobacteria</taxon>
        <taxon>Oceanospirillales</taxon>
        <taxon>Halomonadaceae</taxon>
        <taxon>Halomonas</taxon>
    </lineage>
</organism>
<dbReference type="AlphaFoldDB" id="A0A839VFJ6"/>
<gene>
    <name evidence="1" type="ORF">FHR94_003409</name>
</gene>
<reference evidence="1 2" key="1">
    <citation type="submission" date="2020-08" db="EMBL/GenBank/DDBJ databases">
        <title>Genomic Encyclopedia of Type Strains, Phase III (KMG-III): the genomes of soil and plant-associated and newly described type strains.</title>
        <authorList>
            <person name="Whitman W."/>
        </authorList>
    </citation>
    <scope>NUCLEOTIDE SEQUENCE [LARGE SCALE GENOMIC DNA]</scope>
    <source>
        <strain evidence="1 2">CECT 7282</strain>
    </source>
</reference>
<dbReference type="Gene3D" id="3.40.50.1820">
    <property type="entry name" value="alpha/beta hydrolase"/>
    <property type="match status" value="2"/>
</dbReference>
<dbReference type="InterPro" id="IPR029058">
    <property type="entry name" value="AB_hydrolase_fold"/>
</dbReference>
<name>A0A839VFJ6_9GAMM</name>
<accession>A0A839VFJ6</accession>
<dbReference type="RefSeq" id="WP_183327452.1">
    <property type="nucleotide sequence ID" value="NZ_JACHXP010000022.1"/>
</dbReference>
<keyword evidence="2" id="KW-1185">Reference proteome</keyword>
<proteinExistence type="predicted"/>
<dbReference type="SUPFAM" id="SSF53474">
    <property type="entry name" value="alpha/beta-Hydrolases"/>
    <property type="match status" value="1"/>
</dbReference>
<sequence>MRFSDAKSPLSFCGHGAGPAPGLGAALLASLLALVLLSGCAALERGHDALLVLGDLAAGDEPSRLKRHTSTPDREDLAYTVAGRAYVADLYHPATPHRGALLLVHGLTEAGRRDPRLMALARTLARVGFTVMVPELPGLRDFDVGMREVEGIADAIRHATAEVAAAESGTALAAISFAVGPALLAAMQPETAHRVPFVIAVGGYYDLTDMLRYVTTGVDRGASGRDVPSPRREARWLILLSQLHRLEDAGDRARLEAIARRRLAGDDEPMPEVQHLGPDGKALYELITNRDPNRVAALVEALPASLETQFEALDLSARNLESLQARLVLIHGPDDRVIPISHSRRLRDALSPGQARLFETRALGHVEVSADWLEGWTLWRAIYHVLALADLTARPGTTPPARP</sequence>